<evidence type="ECO:0000259" key="10">
    <source>
        <dbReference type="Pfam" id="PF00155"/>
    </source>
</evidence>
<evidence type="ECO:0000256" key="8">
    <source>
        <dbReference type="ARBA" id="ARBA00047481"/>
    </source>
</evidence>
<dbReference type="KEGG" id="hcb:HCBAA847_0327"/>
<keyword evidence="9" id="KW-0368">Histidine biosynthesis</keyword>
<dbReference type="NCBIfam" id="TIGR01141">
    <property type="entry name" value="hisC"/>
    <property type="match status" value="1"/>
</dbReference>
<dbReference type="InterPro" id="IPR015422">
    <property type="entry name" value="PyrdxlP-dep_Trfase_small"/>
</dbReference>
<dbReference type="CDD" id="cd00609">
    <property type="entry name" value="AAT_like"/>
    <property type="match status" value="1"/>
</dbReference>
<dbReference type="Pfam" id="PF00155">
    <property type="entry name" value="Aminotran_1_2"/>
    <property type="match status" value="1"/>
</dbReference>
<dbReference type="PROSITE" id="PS00599">
    <property type="entry name" value="AA_TRANSFER_CLASS_2"/>
    <property type="match status" value="1"/>
</dbReference>
<sequence>MLREYTISTSHLRGNMFKKTLEQVVTYEAGKPIELVVREFGIKLSEIIKLGSNENPYGAPPRVIEMIQQNAHKASLYPDDSMFELKNALASKFSVKSHNIIIGAGSDQILEFCMHTLNHENACVLMAKTTFAMYEVYAKIANVEICKTPSDEHKLEEFESLYRATLERGKRVSAIFLCVPNNPLGECLDSESVEQFIQKINKDTLIIIDGAYQEFAAYKDRAKAFCVDKLIEKYENVIYLGTFSKAYGLGGMRVGYGIADSQIIAMLYKVRAPFNITTLSLQAAITALQEQEFVDQCVEQNAKEMVGYETFARENGFSFIPSYANFITLSREGVDSTHLCQWLLQKGLIIRNLSSYGLNAFRITIGTKKQNERVFELLKAYIVNHLSHHS</sequence>
<dbReference type="InterPro" id="IPR015421">
    <property type="entry name" value="PyrdxlP-dep_Trfase_major"/>
</dbReference>
<keyword evidence="7 9" id="KW-0663">Pyridoxal phosphate</keyword>
<dbReference type="EMBL" id="AP012492">
    <property type="protein sequence ID" value="BAM31577.1"/>
    <property type="molecule type" value="Genomic_DNA"/>
</dbReference>
<comment type="catalytic activity">
    <reaction evidence="8 9">
        <text>L-histidinol phosphate + 2-oxoglutarate = 3-(imidazol-4-yl)-2-oxopropyl phosphate + L-glutamate</text>
        <dbReference type="Rhea" id="RHEA:23744"/>
        <dbReference type="ChEBI" id="CHEBI:16810"/>
        <dbReference type="ChEBI" id="CHEBI:29985"/>
        <dbReference type="ChEBI" id="CHEBI:57766"/>
        <dbReference type="ChEBI" id="CHEBI:57980"/>
        <dbReference type="EC" id="2.6.1.9"/>
    </reaction>
</comment>
<comment type="subunit">
    <text evidence="4 9">Homodimer.</text>
</comment>
<reference evidence="11 12" key="1">
    <citation type="journal article" date="2012" name="J. Bacteriol.">
        <title>Complete Genome Sequence of Helicobacter cinaedi Type Strain ATCC BAA-847.</title>
        <authorList>
            <person name="Miyoshi-Akiyama T."/>
            <person name="Takeshita N."/>
            <person name="Ohmagari N."/>
            <person name="Kirikae T."/>
        </authorList>
    </citation>
    <scope>NUCLEOTIDE SEQUENCE [LARGE SCALE GENOMIC DNA]</scope>
    <source>
        <strain evidence="11 12">ATCC BAA-847</strain>
    </source>
</reference>
<keyword evidence="6 9" id="KW-0808">Transferase</keyword>
<evidence type="ECO:0000256" key="4">
    <source>
        <dbReference type="ARBA" id="ARBA00011738"/>
    </source>
</evidence>
<organism evidence="11 12">
    <name type="scientific">Helicobacter cinaedi CCUG 18818 = ATCC BAA-847</name>
    <dbReference type="NCBI Taxonomy" id="537971"/>
    <lineage>
        <taxon>Bacteria</taxon>
        <taxon>Pseudomonadati</taxon>
        <taxon>Campylobacterota</taxon>
        <taxon>Epsilonproteobacteria</taxon>
        <taxon>Campylobacterales</taxon>
        <taxon>Helicobacteraceae</taxon>
        <taxon>Helicobacter</taxon>
    </lineage>
</organism>
<dbReference type="GO" id="GO:0000105">
    <property type="term" value="P:L-histidine biosynthetic process"/>
    <property type="evidence" value="ECO:0007669"/>
    <property type="project" value="UniProtKB-UniRule"/>
</dbReference>
<keyword evidence="5 9" id="KW-0032">Aminotransferase</keyword>
<dbReference type="InterPro" id="IPR004839">
    <property type="entry name" value="Aminotransferase_I/II_large"/>
</dbReference>
<comment type="cofactor">
    <cofactor evidence="1 9">
        <name>pyridoxal 5'-phosphate</name>
        <dbReference type="ChEBI" id="CHEBI:597326"/>
    </cofactor>
</comment>
<evidence type="ECO:0000256" key="9">
    <source>
        <dbReference type="HAMAP-Rule" id="MF_01023"/>
    </source>
</evidence>
<dbReference type="SUPFAM" id="SSF53383">
    <property type="entry name" value="PLP-dependent transferases"/>
    <property type="match status" value="1"/>
</dbReference>
<dbReference type="InterPro" id="IPR001917">
    <property type="entry name" value="Aminotrans_II_pyridoxalP_BS"/>
</dbReference>
<name>A0AAI8MHI2_9HELI</name>
<evidence type="ECO:0000256" key="1">
    <source>
        <dbReference type="ARBA" id="ARBA00001933"/>
    </source>
</evidence>
<dbReference type="Gene3D" id="3.40.640.10">
    <property type="entry name" value="Type I PLP-dependent aspartate aminotransferase-like (Major domain)"/>
    <property type="match status" value="1"/>
</dbReference>
<feature type="domain" description="Aminotransferase class I/classII large" evidence="10">
    <location>
        <begin position="46"/>
        <end position="376"/>
    </location>
</feature>
<evidence type="ECO:0000256" key="7">
    <source>
        <dbReference type="ARBA" id="ARBA00022898"/>
    </source>
</evidence>
<protein>
    <recommendedName>
        <fullName evidence="9">Histidinol-phosphate aminotransferase</fullName>
        <ecNumber evidence="9">2.6.1.9</ecNumber>
    </recommendedName>
    <alternativeName>
        <fullName evidence="9">Imidazole acetol-phosphate transaminase</fullName>
    </alternativeName>
</protein>
<dbReference type="GO" id="GO:0004400">
    <property type="term" value="F:histidinol-phosphate transaminase activity"/>
    <property type="evidence" value="ECO:0007669"/>
    <property type="project" value="UniProtKB-UniRule"/>
</dbReference>
<evidence type="ECO:0000313" key="12">
    <source>
        <dbReference type="Proteomes" id="UP000006036"/>
    </source>
</evidence>
<dbReference type="HAMAP" id="MF_01023">
    <property type="entry name" value="HisC_aminotrans_2"/>
    <property type="match status" value="1"/>
</dbReference>
<dbReference type="PANTHER" id="PTHR43643:SF3">
    <property type="entry name" value="HISTIDINOL-PHOSPHATE AMINOTRANSFERASE"/>
    <property type="match status" value="1"/>
</dbReference>
<dbReference type="PANTHER" id="PTHR43643">
    <property type="entry name" value="HISTIDINOL-PHOSPHATE AMINOTRANSFERASE 2"/>
    <property type="match status" value="1"/>
</dbReference>
<evidence type="ECO:0000256" key="3">
    <source>
        <dbReference type="ARBA" id="ARBA00007970"/>
    </source>
</evidence>
<dbReference type="AlphaFoldDB" id="A0AAI8MHI2"/>
<dbReference type="EC" id="2.6.1.9" evidence="9"/>
<dbReference type="InterPro" id="IPR015424">
    <property type="entry name" value="PyrdxlP-dep_Trfase"/>
</dbReference>
<proteinExistence type="inferred from homology"/>
<evidence type="ECO:0000313" key="11">
    <source>
        <dbReference type="EMBL" id="BAM31577.1"/>
    </source>
</evidence>
<accession>A0AAI8MHI2</accession>
<comment type="pathway">
    <text evidence="2 9">Amino-acid biosynthesis; L-histidine biosynthesis; L-histidine from 5-phospho-alpha-D-ribose 1-diphosphate: step 7/9.</text>
</comment>
<gene>
    <name evidence="9 11" type="primary">hisC</name>
    <name evidence="11" type="ORF">HCBAA847_0327</name>
</gene>
<feature type="modified residue" description="N6-(pyridoxal phosphate)lysine" evidence="9">
    <location>
        <position position="245"/>
    </location>
</feature>
<dbReference type="GO" id="GO:0030170">
    <property type="term" value="F:pyridoxal phosphate binding"/>
    <property type="evidence" value="ECO:0007669"/>
    <property type="project" value="InterPro"/>
</dbReference>
<dbReference type="Gene3D" id="3.90.1150.10">
    <property type="entry name" value="Aspartate Aminotransferase, domain 1"/>
    <property type="match status" value="1"/>
</dbReference>
<comment type="similarity">
    <text evidence="3 9">Belongs to the class-II pyridoxal-phosphate-dependent aminotransferase family. Histidinol-phosphate aminotransferase subfamily.</text>
</comment>
<evidence type="ECO:0000256" key="2">
    <source>
        <dbReference type="ARBA" id="ARBA00005011"/>
    </source>
</evidence>
<keyword evidence="9" id="KW-0028">Amino-acid biosynthesis</keyword>
<dbReference type="InterPro" id="IPR005861">
    <property type="entry name" value="HisP_aminotrans"/>
</dbReference>
<dbReference type="Proteomes" id="UP000006036">
    <property type="component" value="Chromosome 1"/>
</dbReference>
<evidence type="ECO:0000256" key="6">
    <source>
        <dbReference type="ARBA" id="ARBA00022679"/>
    </source>
</evidence>
<dbReference type="InterPro" id="IPR050106">
    <property type="entry name" value="HistidinolP_aminotransfase"/>
</dbReference>
<evidence type="ECO:0000256" key="5">
    <source>
        <dbReference type="ARBA" id="ARBA00022576"/>
    </source>
</evidence>